<evidence type="ECO:0000313" key="6">
    <source>
        <dbReference type="EMBL" id="THT98664.1"/>
    </source>
</evidence>
<gene>
    <name evidence="6" type="primary">efeO</name>
    <name evidence="6" type="ORF">E9531_13910</name>
</gene>
<dbReference type="RefSeq" id="WP_136574377.1">
    <property type="nucleotide sequence ID" value="NZ_STFG01000019.1"/>
</dbReference>
<organism evidence="6 7">
    <name type="scientific">Lampropedia puyangensis</name>
    <dbReference type="NCBI Taxonomy" id="1330072"/>
    <lineage>
        <taxon>Bacteria</taxon>
        <taxon>Pseudomonadati</taxon>
        <taxon>Pseudomonadota</taxon>
        <taxon>Betaproteobacteria</taxon>
        <taxon>Burkholderiales</taxon>
        <taxon>Comamonadaceae</taxon>
        <taxon>Lampropedia</taxon>
    </lineage>
</organism>
<dbReference type="InterPro" id="IPR050894">
    <property type="entry name" value="EfeM/EfeO_iron_uptake"/>
</dbReference>
<dbReference type="InterPro" id="IPR053377">
    <property type="entry name" value="Iron_uptake_EfeM/EfeO"/>
</dbReference>
<proteinExistence type="inferred from homology"/>
<dbReference type="Proteomes" id="UP000308917">
    <property type="component" value="Unassembled WGS sequence"/>
</dbReference>
<evidence type="ECO:0000256" key="2">
    <source>
        <dbReference type="ARBA" id="ARBA00005989"/>
    </source>
</evidence>
<accession>A0A4S8EXP2</accession>
<evidence type="ECO:0000259" key="5">
    <source>
        <dbReference type="Pfam" id="PF09375"/>
    </source>
</evidence>
<dbReference type="NCBIfam" id="NF041757">
    <property type="entry name" value="EfeO"/>
    <property type="match status" value="1"/>
</dbReference>
<keyword evidence="7" id="KW-1185">Reference proteome</keyword>
<comment type="subcellular location">
    <subcellularLocation>
        <location evidence="1">Cell envelope</location>
    </subcellularLocation>
</comment>
<keyword evidence="3 4" id="KW-0732">Signal</keyword>
<evidence type="ECO:0000256" key="4">
    <source>
        <dbReference type="SAM" id="SignalP"/>
    </source>
</evidence>
<evidence type="ECO:0000256" key="1">
    <source>
        <dbReference type="ARBA" id="ARBA00004196"/>
    </source>
</evidence>
<dbReference type="Gene3D" id="1.20.1420.20">
    <property type="entry name" value="M75 peptidase, HXXE motif"/>
    <property type="match status" value="1"/>
</dbReference>
<dbReference type="NCBIfam" id="NF007697">
    <property type="entry name" value="PRK10378.1"/>
    <property type="match status" value="1"/>
</dbReference>
<feature type="domain" description="Imelysin-like" evidence="5">
    <location>
        <begin position="34"/>
        <end position="268"/>
    </location>
</feature>
<reference evidence="6 7" key="1">
    <citation type="journal article" date="2015" name="Antonie Van Leeuwenhoek">
        <title>Lampropedia puyangensis sp. nov., isolated from symptomatic bark of Populus ? euramericana canker and emended description of Lampropedia hyalina (Ehrenberg 1832) Lee et al. 2004.</title>
        <authorList>
            <person name="Li Y."/>
            <person name="Wang T."/>
            <person name="Piao C.G."/>
            <person name="Wang L.F."/>
            <person name="Tian G.Z."/>
            <person name="Zhu T.H."/>
            <person name="Guo M.W."/>
        </authorList>
    </citation>
    <scope>NUCLEOTIDE SEQUENCE [LARGE SCALE GENOMIC DNA]</scope>
    <source>
        <strain evidence="6 7">2-bin</strain>
    </source>
</reference>
<comment type="caution">
    <text evidence="6">The sequence shown here is derived from an EMBL/GenBank/DDBJ whole genome shotgun (WGS) entry which is preliminary data.</text>
</comment>
<dbReference type="AlphaFoldDB" id="A0A4S8EXP2"/>
<name>A0A4S8EXP2_9BURK</name>
<feature type="chain" id="PRO_5020984533" evidence="4">
    <location>
        <begin position="23"/>
        <end position="275"/>
    </location>
</feature>
<feature type="signal peptide" evidence="4">
    <location>
        <begin position="1"/>
        <end position="22"/>
    </location>
</feature>
<dbReference type="PANTHER" id="PTHR39192">
    <property type="entry name" value="IRON UPTAKE SYSTEM COMPONENT EFEO"/>
    <property type="match status" value="1"/>
</dbReference>
<dbReference type="GO" id="GO:0030313">
    <property type="term" value="C:cell envelope"/>
    <property type="evidence" value="ECO:0007669"/>
    <property type="project" value="UniProtKB-SubCell"/>
</dbReference>
<sequence length="275" mass="30313">MTFPFKHLLVAVGLVASAAAMAQKAQPLDLVAPIAEYKIYVTENVDQLVTDTAAFVAAVKKGDVEKAKALYAPTRVSYERIEPIAELFSDMDVAIDSRADDYEGAEKDPAFPGFHRIEYSLWQHNTTKDVGDVADKLLANVKELQGRIAKLTFPPEVVVGGAAVLMEEVAATKISGEENRYSKVDLWDFQANTEGSYKIVELVRPLIEKTEAPFLAEVDKNFKTVFDILKTYRTADGKGFVSYEKLTDKDRTVMAAAINKLAEDLSTLRGKLGLD</sequence>
<dbReference type="InterPro" id="IPR034981">
    <property type="entry name" value="Imelysin-like_EfeO/Algp7"/>
</dbReference>
<evidence type="ECO:0000256" key="3">
    <source>
        <dbReference type="ARBA" id="ARBA00022729"/>
    </source>
</evidence>
<protein>
    <submittedName>
        <fullName evidence="6">Iron uptake system protein EfeO</fullName>
    </submittedName>
</protein>
<dbReference type="InterPro" id="IPR038352">
    <property type="entry name" value="Imelysin_sf"/>
</dbReference>
<dbReference type="Pfam" id="PF09375">
    <property type="entry name" value="Peptidase_M75"/>
    <property type="match status" value="1"/>
</dbReference>
<dbReference type="EMBL" id="STFG01000019">
    <property type="protein sequence ID" value="THT98664.1"/>
    <property type="molecule type" value="Genomic_DNA"/>
</dbReference>
<dbReference type="OrthoDB" id="7348379at2"/>
<dbReference type="InterPro" id="IPR018976">
    <property type="entry name" value="Imelysin-like"/>
</dbReference>
<evidence type="ECO:0000313" key="7">
    <source>
        <dbReference type="Proteomes" id="UP000308917"/>
    </source>
</evidence>
<comment type="similarity">
    <text evidence="2">Belongs to the EfeM/EfeO family.</text>
</comment>
<dbReference type="PANTHER" id="PTHR39192:SF1">
    <property type="entry name" value="IRON UPTAKE SYSTEM COMPONENT EFEO"/>
    <property type="match status" value="1"/>
</dbReference>
<dbReference type="CDD" id="cd14656">
    <property type="entry name" value="Imelysin-like_EfeO"/>
    <property type="match status" value="1"/>
</dbReference>